<protein>
    <submittedName>
        <fullName evidence="1">12982_t:CDS:1</fullName>
    </submittedName>
</protein>
<dbReference type="Proteomes" id="UP000789405">
    <property type="component" value="Unassembled WGS sequence"/>
</dbReference>
<accession>A0A9N9CNX8</accession>
<name>A0A9N9CNX8_9GLOM</name>
<dbReference type="EMBL" id="CAJVPY010004051">
    <property type="protein sequence ID" value="CAG8608852.1"/>
    <property type="molecule type" value="Genomic_DNA"/>
</dbReference>
<dbReference type="AlphaFoldDB" id="A0A9N9CNX8"/>
<proteinExistence type="predicted"/>
<gene>
    <name evidence="1" type="ORF">DERYTH_LOCUS8029</name>
</gene>
<organism evidence="1 2">
    <name type="scientific">Dentiscutata erythropus</name>
    <dbReference type="NCBI Taxonomy" id="1348616"/>
    <lineage>
        <taxon>Eukaryota</taxon>
        <taxon>Fungi</taxon>
        <taxon>Fungi incertae sedis</taxon>
        <taxon>Mucoromycota</taxon>
        <taxon>Glomeromycotina</taxon>
        <taxon>Glomeromycetes</taxon>
        <taxon>Diversisporales</taxon>
        <taxon>Gigasporaceae</taxon>
        <taxon>Dentiscutata</taxon>
    </lineage>
</organism>
<dbReference type="OrthoDB" id="2417874at2759"/>
<comment type="caution">
    <text evidence="1">The sequence shown here is derived from an EMBL/GenBank/DDBJ whole genome shotgun (WGS) entry which is preliminary data.</text>
</comment>
<reference evidence="1" key="1">
    <citation type="submission" date="2021-06" db="EMBL/GenBank/DDBJ databases">
        <authorList>
            <person name="Kallberg Y."/>
            <person name="Tangrot J."/>
            <person name="Rosling A."/>
        </authorList>
    </citation>
    <scope>NUCLEOTIDE SEQUENCE</scope>
    <source>
        <strain evidence="1">MA453B</strain>
    </source>
</reference>
<evidence type="ECO:0000313" key="2">
    <source>
        <dbReference type="Proteomes" id="UP000789405"/>
    </source>
</evidence>
<keyword evidence="2" id="KW-1185">Reference proteome</keyword>
<evidence type="ECO:0000313" key="1">
    <source>
        <dbReference type="EMBL" id="CAG8608852.1"/>
    </source>
</evidence>
<feature type="non-terminal residue" evidence="1">
    <location>
        <position position="1"/>
    </location>
</feature>
<sequence>YADNLTVSIGSLLDWLTLKQTFKLYKAAFNAKINRTKTKLVPLTDIAQSGAPR</sequence>